<evidence type="ECO:0000313" key="2">
    <source>
        <dbReference type="Proteomes" id="UP001157006"/>
    </source>
</evidence>
<protein>
    <submittedName>
        <fullName evidence="1">Uncharacterized protein</fullName>
    </submittedName>
</protein>
<sequence length="109" mass="12491">MLPVFTLQPVSDEAIFNVFNSVPKLDSDGRQVFTEEGEVVRELEQKFNFHWHVEHFNHETDHYIVKAGQLNTGDQASYDQLLDFVAGIPPIQRVGEGRRPVVDEDEKPV</sequence>
<organism evidence="1 2">
    <name type="scientific">Vicia faba</name>
    <name type="common">Broad bean</name>
    <name type="synonym">Faba vulgaris</name>
    <dbReference type="NCBI Taxonomy" id="3906"/>
    <lineage>
        <taxon>Eukaryota</taxon>
        <taxon>Viridiplantae</taxon>
        <taxon>Streptophyta</taxon>
        <taxon>Embryophyta</taxon>
        <taxon>Tracheophyta</taxon>
        <taxon>Spermatophyta</taxon>
        <taxon>Magnoliopsida</taxon>
        <taxon>eudicotyledons</taxon>
        <taxon>Gunneridae</taxon>
        <taxon>Pentapetalae</taxon>
        <taxon>rosids</taxon>
        <taxon>fabids</taxon>
        <taxon>Fabales</taxon>
        <taxon>Fabaceae</taxon>
        <taxon>Papilionoideae</taxon>
        <taxon>50 kb inversion clade</taxon>
        <taxon>NPAAA clade</taxon>
        <taxon>Hologalegina</taxon>
        <taxon>IRL clade</taxon>
        <taxon>Fabeae</taxon>
        <taxon>Vicia</taxon>
    </lineage>
</organism>
<gene>
    <name evidence="1" type="ORF">VFH_II158440</name>
</gene>
<dbReference type="Proteomes" id="UP001157006">
    <property type="component" value="Chromosome 2"/>
</dbReference>
<dbReference type="EMBL" id="OX451737">
    <property type="protein sequence ID" value="CAI8599081.1"/>
    <property type="molecule type" value="Genomic_DNA"/>
</dbReference>
<accession>A0AAV0ZKX0</accession>
<name>A0AAV0ZKX0_VICFA</name>
<evidence type="ECO:0000313" key="1">
    <source>
        <dbReference type="EMBL" id="CAI8599081.1"/>
    </source>
</evidence>
<proteinExistence type="predicted"/>
<reference evidence="1 2" key="1">
    <citation type="submission" date="2023-01" db="EMBL/GenBank/DDBJ databases">
        <authorList>
            <person name="Kreplak J."/>
        </authorList>
    </citation>
    <scope>NUCLEOTIDE SEQUENCE [LARGE SCALE GENOMIC DNA]</scope>
</reference>
<keyword evidence="2" id="KW-1185">Reference proteome</keyword>
<dbReference type="AlphaFoldDB" id="A0AAV0ZKX0"/>